<reference evidence="3" key="1">
    <citation type="submission" date="2017-02" db="UniProtKB">
        <authorList>
            <consortium name="WormBaseParasite"/>
        </authorList>
    </citation>
    <scope>IDENTIFICATION</scope>
</reference>
<dbReference type="AlphaFoldDB" id="A0A0R3U0E0"/>
<sequence length="93" mass="10178">MLTETAVRVVLASRASLGIFDVLEESVIVVGLKEPGQPPVNHSFHKLSPGQPPVNHSFHKFRQHACEGDMPIVVRVARAFALYSTGITMATFH</sequence>
<keyword evidence="2" id="KW-1185">Reference proteome</keyword>
<proteinExistence type="predicted"/>
<organism evidence="3">
    <name type="scientific">Rodentolepis nana</name>
    <name type="common">Dwarf tapeworm</name>
    <name type="synonym">Hymenolepis nana</name>
    <dbReference type="NCBI Taxonomy" id="102285"/>
    <lineage>
        <taxon>Eukaryota</taxon>
        <taxon>Metazoa</taxon>
        <taxon>Spiralia</taxon>
        <taxon>Lophotrochozoa</taxon>
        <taxon>Platyhelminthes</taxon>
        <taxon>Cestoda</taxon>
        <taxon>Eucestoda</taxon>
        <taxon>Cyclophyllidea</taxon>
        <taxon>Hymenolepididae</taxon>
        <taxon>Rodentolepis</taxon>
    </lineage>
</organism>
<evidence type="ECO:0000313" key="1">
    <source>
        <dbReference type="EMBL" id="VDO16289.1"/>
    </source>
</evidence>
<dbReference type="Proteomes" id="UP000278807">
    <property type="component" value="Unassembled WGS sequence"/>
</dbReference>
<evidence type="ECO:0000313" key="3">
    <source>
        <dbReference type="WBParaSite" id="HNAJ_0001358901-mRNA-1"/>
    </source>
</evidence>
<evidence type="ECO:0000313" key="2">
    <source>
        <dbReference type="Proteomes" id="UP000278807"/>
    </source>
</evidence>
<reference evidence="1 2" key="2">
    <citation type="submission" date="2018-11" db="EMBL/GenBank/DDBJ databases">
        <authorList>
            <consortium name="Pathogen Informatics"/>
        </authorList>
    </citation>
    <scope>NUCLEOTIDE SEQUENCE [LARGE SCALE GENOMIC DNA]</scope>
</reference>
<protein>
    <submittedName>
        <fullName evidence="1 3">Uncharacterized protein</fullName>
    </submittedName>
</protein>
<accession>A0A0R3U0E0</accession>
<name>A0A0R3U0E0_RODNA</name>
<dbReference type="WBParaSite" id="HNAJ_0001358901-mRNA-1">
    <property type="protein sequence ID" value="HNAJ_0001358901-mRNA-1"/>
    <property type="gene ID" value="HNAJ_0001358901"/>
</dbReference>
<gene>
    <name evidence="1" type="ORF">HNAJ_LOCUS13563</name>
</gene>
<dbReference type="EMBL" id="UZAE01015619">
    <property type="protein sequence ID" value="VDO16289.1"/>
    <property type="molecule type" value="Genomic_DNA"/>
</dbReference>